<proteinExistence type="predicted"/>
<keyword evidence="1" id="KW-0175">Coiled coil</keyword>
<reference evidence="4" key="1">
    <citation type="submission" date="2017-03" db="EMBL/GenBank/DDBJ databases">
        <title>Phytopthora megakarya and P. palmivora, two closely related causual agents of cacao black pod achieved similar genome size and gene model numbers by different mechanisms.</title>
        <authorList>
            <person name="Ali S."/>
            <person name="Shao J."/>
            <person name="Larry D.J."/>
            <person name="Kronmiller B."/>
            <person name="Shen D."/>
            <person name="Strem M.D."/>
            <person name="Melnick R.L."/>
            <person name="Guiltinan M.J."/>
            <person name="Tyler B.M."/>
            <person name="Meinhardt L.W."/>
            <person name="Bailey B.A."/>
        </authorList>
    </citation>
    <scope>NUCLEOTIDE SEQUENCE [LARGE SCALE GENOMIC DNA]</scope>
    <source>
        <strain evidence="4">zdho120</strain>
    </source>
</reference>
<feature type="coiled-coil region" evidence="1">
    <location>
        <begin position="137"/>
        <end position="164"/>
    </location>
</feature>
<feature type="region of interest" description="Disordered" evidence="2">
    <location>
        <begin position="308"/>
        <end position="386"/>
    </location>
</feature>
<evidence type="ECO:0000256" key="1">
    <source>
        <dbReference type="SAM" id="Coils"/>
    </source>
</evidence>
<feature type="compositionally biased region" description="Low complexity" evidence="2">
    <location>
        <begin position="521"/>
        <end position="532"/>
    </location>
</feature>
<accession>A0A225WYG6</accession>
<evidence type="ECO:0000313" key="3">
    <source>
        <dbReference type="EMBL" id="OWZ22845.1"/>
    </source>
</evidence>
<dbReference type="Proteomes" id="UP000198211">
    <property type="component" value="Unassembled WGS sequence"/>
</dbReference>
<evidence type="ECO:0000313" key="4">
    <source>
        <dbReference type="Proteomes" id="UP000198211"/>
    </source>
</evidence>
<feature type="compositionally biased region" description="Acidic residues" evidence="2">
    <location>
        <begin position="503"/>
        <end position="513"/>
    </location>
</feature>
<keyword evidence="4" id="KW-1185">Reference proteome</keyword>
<feature type="compositionally biased region" description="Basic and acidic residues" evidence="2">
    <location>
        <begin position="344"/>
        <end position="360"/>
    </location>
</feature>
<dbReference type="EMBL" id="NBNE01000105">
    <property type="protein sequence ID" value="OWZ22845.1"/>
    <property type="molecule type" value="Genomic_DNA"/>
</dbReference>
<dbReference type="AlphaFoldDB" id="A0A225WYG6"/>
<comment type="caution">
    <text evidence="3">The sequence shown here is derived from an EMBL/GenBank/DDBJ whole genome shotgun (WGS) entry which is preliminary data.</text>
</comment>
<evidence type="ECO:0008006" key="5">
    <source>
        <dbReference type="Google" id="ProtNLM"/>
    </source>
</evidence>
<feature type="compositionally biased region" description="Basic and acidic residues" evidence="2">
    <location>
        <begin position="370"/>
        <end position="386"/>
    </location>
</feature>
<protein>
    <recommendedName>
        <fullName evidence="5">Reverse transcriptase</fullName>
    </recommendedName>
</protein>
<gene>
    <name evidence="3" type="ORF">PHMEG_0002399</name>
</gene>
<evidence type="ECO:0000256" key="2">
    <source>
        <dbReference type="SAM" id="MobiDB-lite"/>
    </source>
</evidence>
<sequence>MKKERFEEQRWDSLKSRPYYRILQEHRDVLPDKIPAELPLVHLQGSPVALVPENGPQATELHAGQLTDAFGAARVLNTLNVRRLVLDHIVTLEPVWNLVTTTDPGSATANALLTMSRLSVGNGSHDHQGWAQAEKRLQGLGMAHADLERSLNEAKAETARLQNTLDSVACGVSTELEVWPSGAFPSDAVPKDDNDAEVAGRPNALQVVRVANENLQQAQDRLRVPTDLQALIAHIVSMGCRRRGEGTAISWISRSCGCWSFCGNYHPISHRESFFQGVSETQAYSVSVADIINAASRRFPSKGNAICPGSFASDKSPPSGDNKSPKQIRFTGTSDNEIDGPEIIPKDVAQDDYKMSDGRRCRGPKRSGRRAPDDDPDPPRSNDDMSKLLPIDADLLDVCLDVPELGRMDFNGCILAEVDDVVLGATAEDFVVHATLPRDVIWDIIRRPLCFRGLVDVDRHVPDGFFGRAYKHEEEINGLVGVYCPKPPVATEPDEASERSGGDDDVSDMEDEFTGAHRTGRSGSSASTTPPRGKSPGARGHKARTPQIRFIRRVSLGRTRHVGSRTTRLCFYHRRVALNITDNPNLVDGSGPGEDTMFRSREKVFWFAHKEVTDECPSGFSDDFMMIASEHVLLMFMHP</sequence>
<name>A0A225WYG6_9STRA</name>
<feature type="region of interest" description="Disordered" evidence="2">
    <location>
        <begin position="487"/>
        <end position="545"/>
    </location>
</feature>
<organism evidence="3 4">
    <name type="scientific">Phytophthora megakarya</name>
    <dbReference type="NCBI Taxonomy" id="4795"/>
    <lineage>
        <taxon>Eukaryota</taxon>
        <taxon>Sar</taxon>
        <taxon>Stramenopiles</taxon>
        <taxon>Oomycota</taxon>
        <taxon>Peronosporomycetes</taxon>
        <taxon>Peronosporales</taxon>
        <taxon>Peronosporaceae</taxon>
        <taxon>Phytophthora</taxon>
    </lineage>
</organism>